<protein>
    <submittedName>
        <fullName evidence="1">Uncharacterized protein</fullName>
    </submittedName>
</protein>
<proteinExistence type="predicted"/>
<name>A0AAD2FTA1_9STRA</name>
<sequence length="83" mass="9063">MKRLLQGLTIQEDLEMILSNPAGALVYDDGGNIQVAESEGGVDRIYEAGKALQQATEHSEKAGGVHLRAVSERVEQCTCPRFY</sequence>
<comment type="caution">
    <text evidence="1">The sequence shown here is derived from an EMBL/GenBank/DDBJ whole genome shotgun (WGS) entry which is preliminary data.</text>
</comment>
<keyword evidence="2" id="KW-1185">Reference proteome</keyword>
<reference evidence="1" key="1">
    <citation type="submission" date="2023-08" db="EMBL/GenBank/DDBJ databases">
        <authorList>
            <person name="Audoor S."/>
            <person name="Bilcke G."/>
        </authorList>
    </citation>
    <scope>NUCLEOTIDE SEQUENCE</scope>
</reference>
<evidence type="ECO:0000313" key="1">
    <source>
        <dbReference type="EMBL" id="CAJ1952747.1"/>
    </source>
</evidence>
<organism evidence="1 2">
    <name type="scientific">Cylindrotheca closterium</name>
    <dbReference type="NCBI Taxonomy" id="2856"/>
    <lineage>
        <taxon>Eukaryota</taxon>
        <taxon>Sar</taxon>
        <taxon>Stramenopiles</taxon>
        <taxon>Ochrophyta</taxon>
        <taxon>Bacillariophyta</taxon>
        <taxon>Bacillariophyceae</taxon>
        <taxon>Bacillariophycidae</taxon>
        <taxon>Bacillariales</taxon>
        <taxon>Bacillariaceae</taxon>
        <taxon>Cylindrotheca</taxon>
    </lineage>
</organism>
<gene>
    <name evidence="1" type="ORF">CYCCA115_LOCUS13696</name>
</gene>
<dbReference type="Proteomes" id="UP001295423">
    <property type="component" value="Unassembled WGS sequence"/>
</dbReference>
<evidence type="ECO:0000313" key="2">
    <source>
        <dbReference type="Proteomes" id="UP001295423"/>
    </source>
</evidence>
<accession>A0AAD2FTA1</accession>
<dbReference type="AlphaFoldDB" id="A0AAD2FTA1"/>
<dbReference type="EMBL" id="CAKOGP040001814">
    <property type="protein sequence ID" value="CAJ1952747.1"/>
    <property type="molecule type" value="Genomic_DNA"/>
</dbReference>